<gene>
    <name evidence="1" type="ORF">AVEN_126476_1</name>
</gene>
<keyword evidence="2" id="KW-1185">Reference proteome</keyword>
<dbReference type="AlphaFoldDB" id="A0A4Y2RKL0"/>
<accession>A0A4Y2RKL0</accession>
<dbReference type="EMBL" id="BGPR01017497">
    <property type="protein sequence ID" value="GBN76337.1"/>
    <property type="molecule type" value="Genomic_DNA"/>
</dbReference>
<comment type="caution">
    <text evidence="1">The sequence shown here is derived from an EMBL/GenBank/DDBJ whole genome shotgun (WGS) entry which is preliminary data.</text>
</comment>
<proteinExistence type="predicted"/>
<organism evidence="1 2">
    <name type="scientific">Araneus ventricosus</name>
    <name type="common">Orbweaver spider</name>
    <name type="synonym">Epeira ventricosa</name>
    <dbReference type="NCBI Taxonomy" id="182803"/>
    <lineage>
        <taxon>Eukaryota</taxon>
        <taxon>Metazoa</taxon>
        <taxon>Ecdysozoa</taxon>
        <taxon>Arthropoda</taxon>
        <taxon>Chelicerata</taxon>
        <taxon>Arachnida</taxon>
        <taxon>Araneae</taxon>
        <taxon>Araneomorphae</taxon>
        <taxon>Entelegynae</taxon>
        <taxon>Araneoidea</taxon>
        <taxon>Araneidae</taxon>
        <taxon>Araneus</taxon>
    </lineage>
</organism>
<sequence length="92" mass="10342">MGYVKIKACQANGEWAGRGNGIQVQRWENKVVVDDAVSNVPGERDYDSKDLFCLGGFVLLRLENAAGGAPNLRRIHENRSQNLFRRSSNLFF</sequence>
<name>A0A4Y2RKL0_ARAVE</name>
<evidence type="ECO:0000313" key="1">
    <source>
        <dbReference type="EMBL" id="GBN76337.1"/>
    </source>
</evidence>
<protein>
    <submittedName>
        <fullName evidence="1">Uncharacterized protein</fullName>
    </submittedName>
</protein>
<reference evidence="1 2" key="1">
    <citation type="journal article" date="2019" name="Sci. Rep.">
        <title>Orb-weaving spider Araneus ventricosus genome elucidates the spidroin gene catalogue.</title>
        <authorList>
            <person name="Kono N."/>
            <person name="Nakamura H."/>
            <person name="Ohtoshi R."/>
            <person name="Moran D.A.P."/>
            <person name="Shinohara A."/>
            <person name="Yoshida Y."/>
            <person name="Fujiwara M."/>
            <person name="Mori M."/>
            <person name="Tomita M."/>
            <person name="Arakawa K."/>
        </authorList>
    </citation>
    <scope>NUCLEOTIDE SEQUENCE [LARGE SCALE GENOMIC DNA]</scope>
</reference>
<dbReference type="Proteomes" id="UP000499080">
    <property type="component" value="Unassembled WGS sequence"/>
</dbReference>
<evidence type="ECO:0000313" key="2">
    <source>
        <dbReference type="Proteomes" id="UP000499080"/>
    </source>
</evidence>